<dbReference type="InterPro" id="IPR018712">
    <property type="entry name" value="Tle1-like_cat"/>
</dbReference>
<dbReference type="PATRIC" id="fig|1349767.4.peg.4955"/>
<protein>
    <submittedName>
        <fullName evidence="2">Conserved hypothethical protein</fullName>
    </submittedName>
</protein>
<reference evidence="2 3" key="1">
    <citation type="journal article" date="2015" name="Genome Announc.">
        <title>Genome Sequence of Mushroom Soft-Rot Pathogen Janthinobacterium agaricidamnosum.</title>
        <authorList>
            <person name="Graupner K."/>
            <person name="Lackner G."/>
            <person name="Hertweck C."/>
        </authorList>
    </citation>
    <scope>NUCLEOTIDE SEQUENCE [LARGE SCALE GENOMIC DNA]</scope>
    <source>
        <strain evidence="3">NBRC 102515 / DSM 9628</strain>
    </source>
</reference>
<dbReference type="AlphaFoldDB" id="W0V8V4"/>
<dbReference type="KEGG" id="jag:GJA_3161"/>
<dbReference type="eggNOG" id="COG3673">
    <property type="taxonomic scope" value="Bacteria"/>
</dbReference>
<keyword evidence="3" id="KW-1185">Reference proteome</keyword>
<dbReference type="Pfam" id="PF09994">
    <property type="entry name" value="T6SS_Tle1-like_cat"/>
    <property type="match status" value="1"/>
</dbReference>
<dbReference type="PANTHER" id="PTHR33840">
    <property type="match status" value="1"/>
</dbReference>
<evidence type="ECO:0000259" key="1">
    <source>
        <dbReference type="Pfam" id="PF09994"/>
    </source>
</evidence>
<dbReference type="STRING" id="1349767.GJA_3161"/>
<dbReference type="HOGENOM" id="CLU_464485_0_0_4"/>
<dbReference type="PANTHER" id="PTHR33840:SF1">
    <property type="entry name" value="TLE1 PHOSPHOLIPASE DOMAIN-CONTAINING PROTEIN"/>
    <property type="match status" value="1"/>
</dbReference>
<dbReference type="EMBL" id="HG322949">
    <property type="protein sequence ID" value="CDG83783.1"/>
    <property type="molecule type" value="Genomic_DNA"/>
</dbReference>
<evidence type="ECO:0000313" key="2">
    <source>
        <dbReference type="EMBL" id="CDG83783.1"/>
    </source>
</evidence>
<gene>
    <name evidence="2" type="ORF">GJA_3161</name>
</gene>
<organism evidence="2 3">
    <name type="scientific">Janthinobacterium agaricidamnosum NBRC 102515 = DSM 9628</name>
    <dbReference type="NCBI Taxonomy" id="1349767"/>
    <lineage>
        <taxon>Bacteria</taxon>
        <taxon>Pseudomonadati</taxon>
        <taxon>Pseudomonadota</taxon>
        <taxon>Betaproteobacteria</taxon>
        <taxon>Burkholderiales</taxon>
        <taxon>Oxalobacteraceae</taxon>
        <taxon>Janthinobacterium</taxon>
    </lineage>
</organism>
<name>W0V8V4_9BURK</name>
<dbReference type="Proteomes" id="UP000027604">
    <property type="component" value="Chromosome I"/>
</dbReference>
<sequence>MTIKLCGAILSSFSKADDINTFFNNKEIRKINDEWMPREQAILKDPQKSCHTNLFFGFFFDGTKNNYVGAESSKTHSNIVRLYDCFPGMSVPGVLPKEMDWQYKPSNYNHFFKVYIPGVASAFKEVGDTGQGLDLTLGAAMGYKGEARIIWALIQAINNVHRYFTSKPLIEAADVPKLLKAIDLHKNQRTAMDPFFYTDPDRGADKQIRTRGVFQEWLTKLHKAVSLHWKNGAQDPPKKDPGIVDTIYISIFGFSRGATQARAFTNWLQALCTFDASLCGKSGMTLGGFPVAFNFLGLFDTVASVGAGNTFGNNVLAKLADGHGAWSDSESSLRIPAGLRCVHLVAAQEVRRSFPLDSISVNGLLPDNCDEIVIPGMHSDIGCGYMPTEQGKGVDPDGDDMLSRIPLIYMYREARLAGVPLKLELANPIARQRFALTPQTISDFNAYIATCKITEGTLTAIMRDQRKYYIQWLLYRRASGKTPLTGSASFQRAVNFDQNDLKSANLEFEDEIKAFDSWMADKGKKHPFQAMAPGFDNEHANEWEEIATWWNSAAPLPPQVIHFFDEYVHDSRAWFKLIPGNPDSEADMHVKLQKMVEIRQRTLKENQERPRIAPLTERGAQASAAVSDGLTDEERAAADEYARTLKIPLMNTKGREPFTGAKAGYLRYRKIYAGADGILISTTPELIRTDKAHHTA</sequence>
<accession>W0V8V4</accession>
<feature type="domain" description="T6SS Phospholipase effector Tle1-like catalytic" evidence="1">
    <location>
        <begin position="291"/>
        <end position="413"/>
    </location>
</feature>
<proteinExistence type="predicted"/>
<evidence type="ECO:0000313" key="3">
    <source>
        <dbReference type="Proteomes" id="UP000027604"/>
    </source>
</evidence>